<dbReference type="InterPro" id="IPR052179">
    <property type="entry name" value="DD-CPase-like"/>
</dbReference>
<feature type="compositionally biased region" description="Basic and acidic residues" evidence="1">
    <location>
        <begin position="35"/>
        <end position="46"/>
    </location>
</feature>
<organism evidence="3 4">
    <name type="scientific">Mesobacillus foraminis</name>
    <dbReference type="NCBI Taxonomy" id="279826"/>
    <lineage>
        <taxon>Bacteria</taxon>
        <taxon>Bacillati</taxon>
        <taxon>Bacillota</taxon>
        <taxon>Bacilli</taxon>
        <taxon>Bacillales</taxon>
        <taxon>Bacillaceae</taxon>
        <taxon>Mesobacillus</taxon>
    </lineage>
</organism>
<dbReference type="PANTHER" id="PTHR34385">
    <property type="entry name" value="D-ALANYL-D-ALANINE CARBOXYPEPTIDASE"/>
    <property type="match status" value="1"/>
</dbReference>
<dbReference type="EMBL" id="SLVV01000006">
    <property type="protein sequence ID" value="TCN24846.1"/>
    <property type="molecule type" value="Genomic_DNA"/>
</dbReference>
<dbReference type="RefSeq" id="WP_132005989.1">
    <property type="nucleotide sequence ID" value="NZ_JABUHM010000004.1"/>
</dbReference>
<sequence length="285" mass="31897">MKKQIVLLTSALLLSGCSQLESIPGKIPFLNLDGGHQESTDEKVDNPELNEGNSNQQNSEPEPETETVPEGPVLEAAYFNTVKEVDGKEIIQNPLNTMALVNKVYALPSTYIPNDLTRPDVSFSFGSQKLEKALLRKEAADALENMFEGARKDGFELFAVSGYRSYKRQNQLFEAEVQNAGEEKAAQAVAVPGNSEHQTGLSMDISSQSAGLNLNEQFGQTEEGKWLADNAHKYGFILRYPKGKEKITGYMYEPWHFRYVGKKAAAEIYKNNWTLEEYFEIVKKI</sequence>
<keyword evidence="3" id="KW-0378">Hydrolase</keyword>
<evidence type="ECO:0000313" key="4">
    <source>
        <dbReference type="Proteomes" id="UP000295689"/>
    </source>
</evidence>
<protein>
    <submittedName>
        <fullName evidence="3">D-alanyl-D-alanine carboxypeptidase</fullName>
    </submittedName>
</protein>
<dbReference type="PROSITE" id="PS51257">
    <property type="entry name" value="PROKAR_LIPOPROTEIN"/>
    <property type="match status" value="1"/>
</dbReference>
<evidence type="ECO:0000256" key="1">
    <source>
        <dbReference type="SAM" id="MobiDB-lite"/>
    </source>
</evidence>
<dbReference type="SUPFAM" id="SSF55166">
    <property type="entry name" value="Hedgehog/DD-peptidase"/>
    <property type="match status" value="1"/>
</dbReference>
<feature type="domain" description="D-alanyl-D-alanine carboxypeptidase-like core" evidence="2">
    <location>
        <begin position="134"/>
        <end position="262"/>
    </location>
</feature>
<reference evidence="3 4" key="1">
    <citation type="journal article" date="2015" name="Stand. Genomic Sci.">
        <title>Genomic Encyclopedia of Bacterial and Archaeal Type Strains, Phase III: the genomes of soil and plant-associated and newly described type strains.</title>
        <authorList>
            <person name="Whitman W.B."/>
            <person name="Woyke T."/>
            <person name="Klenk H.P."/>
            <person name="Zhou Y."/>
            <person name="Lilburn T.G."/>
            <person name="Beck B.J."/>
            <person name="De Vos P."/>
            <person name="Vandamme P."/>
            <person name="Eisen J.A."/>
            <person name="Garrity G."/>
            <person name="Hugenholtz P."/>
            <person name="Kyrpides N.C."/>
        </authorList>
    </citation>
    <scope>NUCLEOTIDE SEQUENCE [LARGE SCALE GENOMIC DNA]</scope>
    <source>
        <strain evidence="3 4">CV53</strain>
    </source>
</reference>
<dbReference type="InterPro" id="IPR058193">
    <property type="entry name" value="VanY/YodJ_core_dom"/>
</dbReference>
<feature type="region of interest" description="Disordered" evidence="1">
    <location>
        <begin position="32"/>
        <end position="69"/>
    </location>
</feature>
<accession>A0A4R2BDP0</accession>
<dbReference type="CDD" id="cd14852">
    <property type="entry name" value="LD-carboxypeptidase"/>
    <property type="match status" value="1"/>
</dbReference>
<dbReference type="GO" id="GO:0004180">
    <property type="term" value="F:carboxypeptidase activity"/>
    <property type="evidence" value="ECO:0007669"/>
    <property type="project" value="UniProtKB-KW"/>
</dbReference>
<keyword evidence="4" id="KW-1185">Reference proteome</keyword>
<dbReference type="Proteomes" id="UP000295689">
    <property type="component" value="Unassembled WGS sequence"/>
</dbReference>
<keyword evidence="3" id="KW-0645">Protease</keyword>
<dbReference type="PANTHER" id="PTHR34385:SF1">
    <property type="entry name" value="PEPTIDOGLYCAN L-ALANYL-D-GLUTAMATE ENDOPEPTIDASE CWLK"/>
    <property type="match status" value="1"/>
</dbReference>
<dbReference type="Pfam" id="PF02557">
    <property type="entry name" value="VanY"/>
    <property type="match status" value="1"/>
</dbReference>
<evidence type="ECO:0000259" key="2">
    <source>
        <dbReference type="Pfam" id="PF02557"/>
    </source>
</evidence>
<dbReference type="AlphaFoldDB" id="A0A4R2BDP0"/>
<name>A0A4R2BDP0_9BACI</name>
<evidence type="ECO:0000313" key="3">
    <source>
        <dbReference type="EMBL" id="TCN24846.1"/>
    </source>
</evidence>
<gene>
    <name evidence="3" type="ORF">EV146_10645</name>
</gene>
<dbReference type="Gene3D" id="3.30.1380.10">
    <property type="match status" value="1"/>
</dbReference>
<dbReference type="InterPro" id="IPR003709">
    <property type="entry name" value="VanY-like_core_dom"/>
</dbReference>
<keyword evidence="3" id="KW-0121">Carboxypeptidase</keyword>
<proteinExistence type="predicted"/>
<comment type="caution">
    <text evidence="3">The sequence shown here is derived from an EMBL/GenBank/DDBJ whole genome shotgun (WGS) entry which is preliminary data.</text>
</comment>
<dbReference type="InterPro" id="IPR009045">
    <property type="entry name" value="Zn_M74/Hedgehog-like"/>
</dbReference>
<dbReference type="GO" id="GO:0006508">
    <property type="term" value="P:proteolysis"/>
    <property type="evidence" value="ECO:0007669"/>
    <property type="project" value="InterPro"/>
</dbReference>